<sequence>MATTSDQSISTIDLPKATPTTDAAAKRRLQNRLNQRASRERRALKAGKQNNKQKRWIIYTEGAKAHAEPELVKSDHMIISSIPPKKPTHNLCHLKTQTSATIADWNARKHYLIAQLEQRVASAAANQLNQLTLLAPVTNLNIVNAMLINATFMGLTLELLGEEIVSTFNIPGPMTLQLPPSLQPTSTQIEIHHHPWIDLMPMKSFRDVLLKNLDKYDEDDFCGDLHGQIGASNGIGLISWGEPWDPSAYEISEGVFRKWAWLLKECPEIIRTTNHWRRIRGEKPLHIGQPVGFVHSEEVQE</sequence>
<feature type="region of interest" description="Disordered" evidence="1">
    <location>
        <begin position="1"/>
        <end position="49"/>
    </location>
</feature>
<dbReference type="PANTHER" id="PTHR38116">
    <property type="entry name" value="CHROMOSOME 7, WHOLE GENOME SHOTGUN SEQUENCE"/>
    <property type="match status" value="1"/>
</dbReference>
<evidence type="ECO:0008006" key="4">
    <source>
        <dbReference type="Google" id="ProtNLM"/>
    </source>
</evidence>
<evidence type="ECO:0000313" key="2">
    <source>
        <dbReference type="EMBL" id="KAJ5546577.1"/>
    </source>
</evidence>
<dbReference type="Proteomes" id="UP001220324">
    <property type="component" value="Unassembled WGS sequence"/>
</dbReference>
<protein>
    <recommendedName>
        <fullName evidence="4">BZIP domain-containing protein</fullName>
    </recommendedName>
</protein>
<proteinExistence type="predicted"/>
<reference evidence="2 3" key="1">
    <citation type="journal article" date="2023" name="IMA Fungus">
        <title>Comparative genomic study of the Penicillium genus elucidates a diverse pangenome and 15 lateral gene transfer events.</title>
        <authorList>
            <person name="Petersen C."/>
            <person name="Sorensen T."/>
            <person name="Nielsen M.R."/>
            <person name="Sondergaard T.E."/>
            <person name="Sorensen J.L."/>
            <person name="Fitzpatrick D.A."/>
            <person name="Frisvad J.C."/>
            <person name="Nielsen K.L."/>
        </authorList>
    </citation>
    <scope>NUCLEOTIDE SEQUENCE [LARGE SCALE GENOMIC DNA]</scope>
    <source>
        <strain evidence="2 3">IBT 35679</strain>
    </source>
</reference>
<accession>A0AAD6D044</accession>
<evidence type="ECO:0000256" key="1">
    <source>
        <dbReference type="SAM" id="MobiDB-lite"/>
    </source>
</evidence>
<dbReference type="EMBL" id="JAQIZZ010000003">
    <property type="protein sequence ID" value="KAJ5546577.1"/>
    <property type="molecule type" value="Genomic_DNA"/>
</dbReference>
<dbReference type="Pfam" id="PF11905">
    <property type="entry name" value="DUF3425"/>
    <property type="match status" value="1"/>
</dbReference>
<name>A0AAD6D044_9EURO</name>
<comment type="caution">
    <text evidence="2">The sequence shown here is derived from an EMBL/GenBank/DDBJ whole genome shotgun (WGS) entry which is preliminary data.</text>
</comment>
<gene>
    <name evidence="2" type="ORF">N7494_004162</name>
</gene>
<dbReference type="PANTHER" id="PTHR38116:SF5">
    <property type="entry name" value="BZIP DOMAIN-CONTAINING PROTEIN"/>
    <property type="match status" value="1"/>
</dbReference>
<dbReference type="InterPro" id="IPR021833">
    <property type="entry name" value="DUF3425"/>
</dbReference>
<dbReference type="CDD" id="cd14688">
    <property type="entry name" value="bZIP_YAP"/>
    <property type="match status" value="1"/>
</dbReference>
<organism evidence="2 3">
    <name type="scientific">Penicillium frequentans</name>
    <dbReference type="NCBI Taxonomy" id="3151616"/>
    <lineage>
        <taxon>Eukaryota</taxon>
        <taxon>Fungi</taxon>
        <taxon>Dikarya</taxon>
        <taxon>Ascomycota</taxon>
        <taxon>Pezizomycotina</taxon>
        <taxon>Eurotiomycetes</taxon>
        <taxon>Eurotiomycetidae</taxon>
        <taxon>Eurotiales</taxon>
        <taxon>Aspergillaceae</taxon>
        <taxon>Penicillium</taxon>
    </lineage>
</organism>
<feature type="compositionally biased region" description="Polar residues" evidence="1">
    <location>
        <begin position="1"/>
        <end position="11"/>
    </location>
</feature>
<dbReference type="AlphaFoldDB" id="A0AAD6D044"/>
<evidence type="ECO:0000313" key="3">
    <source>
        <dbReference type="Proteomes" id="UP001220324"/>
    </source>
</evidence>
<keyword evidence="3" id="KW-1185">Reference proteome</keyword>